<evidence type="ECO:0000256" key="6">
    <source>
        <dbReference type="RuleBase" id="RU004168"/>
    </source>
</evidence>
<feature type="domain" description="Acylphosphatase-like" evidence="7">
    <location>
        <begin position="10"/>
        <end position="96"/>
    </location>
</feature>
<dbReference type="SUPFAM" id="SSF54975">
    <property type="entry name" value="Acylphosphatase/BLUF domain-like"/>
    <property type="match status" value="1"/>
</dbReference>
<evidence type="ECO:0000256" key="3">
    <source>
        <dbReference type="ARBA" id="ARBA00015991"/>
    </source>
</evidence>
<sequence>MLAEDDGVRRVEVVVHGVVQGVGFRWAAREAAARFGVSGTARNRSDGTVEVQVEGQRQQVDAMLQWLAHGPSTSMVERVDTRDVPPRGESGFHITS</sequence>
<dbReference type="EMBL" id="WBJY01000001">
    <property type="protein sequence ID" value="KAB1649464.1"/>
    <property type="molecule type" value="Genomic_DNA"/>
</dbReference>
<evidence type="ECO:0000313" key="9">
    <source>
        <dbReference type="Proteomes" id="UP000431744"/>
    </source>
</evidence>
<dbReference type="InterPro" id="IPR036046">
    <property type="entry name" value="Acylphosphatase-like_dom_sf"/>
</dbReference>
<comment type="catalytic activity">
    <reaction evidence="4 5">
        <text>an acyl phosphate + H2O = a carboxylate + phosphate + H(+)</text>
        <dbReference type="Rhea" id="RHEA:14965"/>
        <dbReference type="ChEBI" id="CHEBI:15377"/>
        <dbReference type="ChEBI" id="CHEBI:15378"/>
        <dbReference type="ChEBI" id="CHEBI:29067"/>
        <dbReference type="ChEBI" id="CHEBI:43474"/>
        <dbReference type="ChEBI" id="CHEBI:59918"/>
        <dbReference type="EC" id="3.6.1.7"/>
    </reaction>
</comment>
<evidence type="ECO:0000259" key="7">
    <source>
        <dbReference type="PROSITE" id="PS51160"/>
    </source>
</evidence>
<feature type="active site" evidence="5">
    <location>
        <position position="25"/>
    </location>
</feature>
<protein>
    <recommendedName>
        <fullName evidence="3 5">acylphosphatase</fullName>
        <ecNumber evidence="2 5">3.6.1.7</ecNumber>
    </recommendedName>
</protein>
<dbReference type="OrthoDB" id="3182027at2"/>
<dbReference type="InterPro" id="IPR001792">
    <property type="entry name" value="Acylphosphatase-like_dom"/>
</dbReference>
<dbReference type="InterPro" id="IPR017968">
    <property type="entry name" value="Acylphosphatase_CS"/>
</dbReference>
<dbReference type="GO" id="GO:0003998">
    <property type="term" value="F:acylphosphatase activity"/>
    <property type="evidence" value="ECO:0007669"/>
    <property type="project" value="UniProtKB-EC"/>
</dbReference>
<dbReference type="PROSITE" id="PS51160">
    <property type="entry name" value="ACYLPHOSPHATASE_3"/>
    <property type="match status" value="1"/>
</dbReference>
<dbReference type="Pfam" id="PF00708">
    <property type="entry name" value="Acylphosphatase"/>
    <property type="match status" value="1"/>
</dbReference>
<evidence type="ECO:0000256" key="5">
    <source>
        <dbReference type="PROSITE-ProRule" id="PRU00520"/>
    </source>
</evidence>
<dbReference type="RefSeq" id="WP_158028054.1">
    <property type="nucleotide sequence ID" value="NZ_BMHG01000001.1"/>
</dbReference>
<gene>
    <name evidence="8" type="ORF">F8O04_04150</name>
</gene>
<name>A0A6H9WSW9_9MICO</name>
<keyword evidence="9" id="KW-1185">Reference proteome</keyword>
<dbReference type="PROSITE" id="PS00150">
    <property type="entry name" value="ACYLPHOSPHATASE_1"/>
    <property type="match status" value="1"/>
</dbReference>
<dbReference type="EC" id="3.6.1.7" evidence="2 5"/>
<reference evidence="8 9" key="1">
    <citation type="submission" date="2019-09" db="EMBL/GenBank/DDBJ databases">
        <title>Phylogeny of genus Pseudoclavibacter and closely related genus.</title>
        <authorList>
            <person name="Li Y."/>
        </authorList>
    </citation>
    <scope>NUCLEOTIDE SEQUENCE [LARGE SCALE GENOMIC DNA]</scope>
    <source>
        <strain evidence="8 9">EGI 60007</strain>
    </source>
</reference>
<comment type="similarity">
    <text evidence="1 6">Belongs to the acylphosphatase family.</text>
</comment>
<dbReference type="AlphaFoldDB" id="A0A6H9WSW9"/>
<dbReference type="PANTHER" id="PTHR47268:SF4">
    <property type="entry name" value="ACYLPHOSPHATASE"/>
    <property type="match status" value="1"/>
</dbReference>
<organism evidence="8 9">
    <name type="scientific">Pseudoclavibacter endophyticus</name>
    <dbReference type="NCBI Taxonomy" id="1778590"/>
    <lineage>
        <taxon>Bacteria</taxon>
        <taxon>Bacillati</taxon>
        <taxon>Actinomycetota</taxon>
        <taxon>Actinomycetes</taxon>
        <taxon>Micrococcales</taxon>
        <taxon>Microbacteriaceae</taxon>
        <taxon>Pseudoclavibacter</taxon>
    </lineage>
</organism>
<evidence type="ECO:0000256" key="4">
    <source>
        <dbReference type="ARBA" id="ARBA00047645"/>
    </source>
</evidence>
<accession>A0A6H9WSW9</accession>
<evidence type="ECO:0000313" key="8">
    <source>
        <dbReference type="EMBL" id="KAB1649464.1"/>
    </source>
</evidence>
<evidence type="ECO:0000256" key="1">
    <source>
        <dbReference type="ARBA" id="ARBA00005614"/>
    </source>
</evidence>
<dbReference type="Gene3D" id="3.30.70.100">
    <property type="match status" value="1"/>
</dbReference>
<proteinExistence type="inferred from homology"/>
<dbReference type="PRINTS" id="PR00112">
    <property type="entry name" value="ACYLPHPHTASE"/>
</dbReference>
<comment type="caution">
    <text evidence="8">The sequence shown here is derived from an EMBL/GenBank/DDBJ whole genome shotgun (WGS) entry which is preliminary data.</text>
</comment>
<dbReference type="InterPro" id="IPR020456">
    <property type="entry name" value="Acylphosphatase"/>
</dbReference>
<evidence type="ECO:0000256" key="2">
    <source>
        <dbReference type="ARBA" id="ARBA00012150"/>
    </source>
</evidence>
<dbReference type="PANTHER" id="PTHR47268">
    <property type="entry name" value="ACYLPHOSPHATASE"/>
    <property type="match status" value="1"/>
</dbReference>
<keyword evidence="5" id="KW-0378">Hydrolase</keyword>
<dbReference type="Proteomes" id="UP000431744">
    <property type="component" value="Unassembled WGS sequence"/>
</dbReference>
<feature type="active site" evidence="5">
    <location>
        <position position="43"/>
    </location>
</feature>